<proteinExistence type="predicted"/>
<evidence type="ECO:0000313" key="3">
    <source>
        <dbReference type="Proteomes" id="UP000414233"/>
    </source>
</evidence>
<keyword evidence="3" id="KW-1185">Reference proteome</keyword>
<dbReference type="Pfam" id="PF05494">
    <property type="entry name" value="MlaC"/>
    <property type="match status" value="1"/>
</dbReference>
<dbReference type="OrthoDB" id="9798905at2"/>
<dbReference type="Gene3D" id="3.10.450.50">
    <property type="match status" value="1"/>
</dbReference>
<dbReference type="PANTHER" id="PTHR36573">
    <property type="entry name" value="INTERMEMBRANE PHOSPHOLIPID TRANSPORT SYSTEM BINDING PROTEIN MLAC"/>
    <property type="match status" value="1"/>
</dbReference>
<gene>
    <name evidence="2" type="ORF">PTE30175_04769</name>
</gene>
<dbReference type="PIRSF" id="PIRSF004649">
    <property type="entry name" value="MlaC"/>
    <property type="match status" value="1"/>
</dbReference>
<dbReference type="Proteomes" id="UP000414233">
    <property type="component" value="Unassembled WGS sequence"/>
</dbReference>
<dbReference type="AlphaFoldDB" id="A0A5E4YZ15"/>
<organism evidence="2 3">
    <name type="scientific">Pandoraea terrae</name>
    <dbReference type="NCBI Taxonomy" id="1537710"/>
    <lineage>
        <taxon>Bacteria</taxon>
        <taxon>Pseudomonadati</taxon>
        <taxon>Pseudomonadota</taxon>
        <taxon>Betaproteobacteria</taxon>
        <taxon>Burkholderiales</taxon>
        <taxon>Burkholderiaceae</taxon>
        <taxon>Pandoraea</taxon>
    </lineage>
</organism>
<accession>A0A5E4YZ15</accession>
<dbReference type="EMBL" id="CABPRZ010000028">
    <property type="protein sequence ID" value="VVE53657.1"/>
    <property type="molecule type" value="Genomic_DNA"/>
</dbReference>
<evidence type="ECO:0000313" key="2">
    <source>
        <dbReference type="EMBL" id="VVE53657.1"/>
    </source>
</evidence>
<keyword evidence="1" id="KW-0732">Signal</keyword>
<name>A0A5E4YZ15_9BURK</name>
<reference evidence="2 3" key="1">
    <citation type="submission" date="2019-08" db="EMBL/GenBank/DDBJ databases">
        <authorList>
            <person name="Peeters C."/>
        </authorList>
    </citation>
    <scope>NUCLEOTIDE SEQUENCE [LARGE SCALE GENOMIC DNA]</scope>
    <source>
        <strain evidence="2 3">LMG 30175</strain>
    </source>
</reference>
<evidence type="ECO:0000256" key="1">
    <source>
        <dbReference type="SAM" id="SignalP"/>
    </source>
</evidence>
<dbReference type="Gene3D" id="1.10.10.640">
    <property type="entry name" value="phospholipid-binding protein"/>
    <property type="match status" value="1"/>
</dbReference>
<dbReference type="RefSeq" id="WP_150699527.1">
    <property type="nucleotide sequence ID" value="NZ_CABPRZ010000028.1"/>
</dbReference>
<dbReference type="InterPro" id="IPR008869">
    <property type="entry name" value="MlaC/ttg2D"/>
</dbReference>
<feature type="signal peptide" evidence="1">
    <location>
        <begin position="1"/>
        <end position="22"/>
    </location>
</feature>
<sequence>MKKFWLIPVMAFMTFAAGSALAQDAQAPDVLVKETVGEVMAAAKSDPAISKGDLQHITSLVEQKIMPHADFQRTTRLAMGRNWQSANPQQQQLIAEQFKQLLLRTYSGAIAQIRDQQVTFKPYRGQPSDTDAVIYTEVINNGQPVQIDYRLIKTPAGWKVYDINVLGAWLIEAYRGQFTEQISRGGVDGLIKFLTERNRQLASSGK</sequence>
<dbReference type="PANTHER" id="PTHR36573:SF1">
    <property type="entry name" value="INTERMEMBRANE PHOSPHOLIPID TRANSPORT SYSTEM BINDING PROTEIN MLAC"/>
    <property type="match status" value="1"/>
</dbReference>
<protein>
    <submittedName>
        <fullName evidence="2">Toluene tolerance family protein</fullName>
    </submittedName>
</protein>
<feature type="chain" id="PRO_5022943403" evidence="1">
    <location>
        <begin position="23"/>
        <end position="206"/>
    </location>
</feature>